<organism evidence="1 3">
    <name type="scientific">Sphingomonas koreensis</name>
    <dbReference type="NCBI Taxonomy" id="93064"/>
    <lineage>
        <taxon>Bacteria</taxon>
        <taxon>Pseudomonadati</taxon>
        <taxon>Pseudomonadota</taxon>
        <taxon>Alphaproteobacteria</taxon>
        <taxon>Sphingomonadales</taxon>
        <taxon>Sphingomonadaceae</taxon>
        <taxon>Sphingomonas</taxon>
    </lineage>
</organism>
<dbReference type="RefSeq" id="WP_075150897.1">
    <property type="nucleotide sequence ID" value="NZ_CP018820.1"/>
</dbReference>
<accession>A0A1L6J8P1</accession>
<reference evidence="2 4" key="3">
    <citation type="submission" date="2018-07" db="EMBL/GenBank/DDBJ databases">
        <title>Genomic and Epidemiologic Investigation of an Indolent Hospital Outbreak.</title>
        <authorList>
            <person name="Johnson R.C."/>
            <person name="Deming C."/>
            <person name="Conlan S."/>
            <person name="Zellmer C.J."/>
            <person name="Michelin A.V."/>
            <person name="Lee-Lin S."/>
            <person name="Thomas P.J."/>
            <person name="Park M."/>
            <person name="Weingarten R.A."/>
            <person name="Less J."/>
            <person name="Dekker J.P."/>
            <person name="Frank K.M."/>
            <person name="Musser K.A."/>
            <person name="Mcquiston J.R."/>
            <person name="Henderson D.K."/>
            <person name="Lau A.F."/>
            <person name="Palmore T.N."/>
            <person name="Segre J.A."/>
        </authorList>
    </citation>
    <scope>NUCLEOTIDE SEQUENCE [LARGE SCALE GENOMIC DNA]</scope>
    <source>
        <strain evidence="2 4">SK-NIH.Env10_0317</strain>
    </source>
</reference>
<dbReference type="EMBL" id="QQWO01000001">
    <property type="protein sequence ID" value="RSV08047.1"/>
    <property type="molecule type" value="Genomic_DNA"/>
</dbReference>
<dbReference type="AlphaFoldDB" id="A0A1L6J8P1"/>
<dbReference type="EMBL" id="CP018820">
    <property type="protein sequence ID" value="APR51920.1"/>
    <property type="molecule type" value="Genomic_DNA"/>
</dbReference>
<evidence type="ECO:0000313" key="2">
    <source>
        <dbReference type="EMBL" id="RSV08047.1"/>
    </source>
</evidence>
<evidence type="ECO:0000313" key="1">
    <source>
        <dbReference type="EMBL" id="APR51920.1"/>
    </source>
</evidence>
<evidence type="ECO:0000313" key="3">
    <source>
        <dbReference type="Proteomes" id="UP000185161"/>
    </source>
</evidence>
<dbReference type="GeneID" id="44131961"/>
<evidence type="ECO:0000313" key="4">
    <source>
        <dbReference type="Proteomes" id="UP000286681"/>
    </source>
</evidence>
<sequence length="80" mass="8945">MACARIVVDDVDEVLVADTAHWLVQSYSDLDVSWDGQELILRADERSEAELGALWRIGLVNEQLYQATRSRRSEALAALA</sequence>
<reference evidence="1" key="1">
    <citation type="submission" date="2016-12" db="EMBL/GenBank/DDBJ databases">
        <title>Whole genome sequencing of Sphingomonas koreensis.</title>
        <authorList>
            <person name="Conlan S."/>
            <person name="Thomas P.J."/>
            <person name="Mullikin J."/>
            <person name="Palmore T.N."/>
            <person name="Frank K.M."/>
            <person name="Segre J.A."/>
        </authorList>
    </citation>
    <scope>NUCLEOTIDE SEQUENCE</scope>
    <source>
        <strain evidence="1">ABOJV</strain>
    </source>
</reference>
<dbReference type="STRING" id="93064.BRX40_05240"/>
<dbReference type="Proteomes" id="UP000185161">
    <property type="component" value="Chromosome"/>
</dbReference>
<reference evidence="3" key="2">
    <citation type="submission" date="2016-12" db="EMBL/GenBank/DDBJ databases">
        <title>Whole genome sequencing of Sphingomonas sp. ABOJV.</title>
        <authorList>
            <person name="Conlan S."/>
            <person name="Thomas P.J."/>
            <person name="Mullikin J."/>
            <person name="Palmore T.N."/>
            <person name="Frank K.M."/>
            <person name="Segre J.A."/>
        </authorList>
    </citation>
    <scope>NUCLEOTIDE SEQUENCE [LARGE SCALE GENOMIC DNA]</scope>
    <source>
        <strain evidence="3">ABOJV</strain>
    </source>
</reference>
<proteinExistence type="predicted"/>
<name>A0A1L6J8P1_9SPHN</name>
<dbReference type="Proteomes" id="UP000286681">
    <property type="component" value="Unassembled WGS sequence"/>
</dbReference>
<keyword evidence="3" id="KW-1185">Reference proteome</keyword>
<protein>
    <submittedName>
        <fullName evidence="1">Uncharacterized protein</fullName>
    </submittedName>
</protein>
<dbReference type="KEGG" id="skr:BRX40_05240"/>
<gene>
    <name evidence="1" type="ORF">BRX40_05240</name>
    <name evidence="2" type="ORF">CA257_00770</name>
</gene>